<accession>A0A8E2FD52</accession>
<dbReference type="InterPro" id="IPR036249">
    <property type="entry name" value="Thioredoxin-like_sf"/>
</dbReference>
<dbReference type="EMBL" id="KV748572">
    <property type="protein sequence ID" value="OCL14456.1"/>
    <property type="molecule type" value="Genomic_DNA"/>
</dbReference>
<feature type="active site" description="Nucleophile" evidence="5">
    <location>
        <position position="13"/>
    </location>
</feature>
<comment type="similarity">
    <text evidence="1 4">Belongs to the GST superfamily. Kappa family.</text>
</comment>
<dbReference type="Proteomes" id="UP000250140">
    <property type="component" value="Unassembled WGS sequence"/>
</dbReference>
<evidence type="ECO:0000256" key="3">
    <source>
        <dbReference type="ARBA" id="ARBA00047960"/>
    </source>
</evidence>
<gene>
    <name evidence="7" type="ORF">AOQ84DRAFT_308880</name>
</gene>
<dbReference type="PIRSF" id="PIRSF006386">
    <property type="entry name" value="HCCAis_GSTk"/>
    <property type="match status" value="1"/>
</dbReference>
<evidence type="ECO:0000256" key="4">
    <source>
        <dbReference type="PIRNR" id="PIRNR006386"/>
    </source>
</evidence>
<dbReference type="GO" id="GO:0004602">
    <property type="term" value="F:glutathione peroxidase activity"/>
    <property type="evidence" value="ECO:0007669"/>
    <property type="project" value="TreeGrafter"/>
</dbReference>
<evidence type="ECO:0000256" key="1">
    <source>
        <dbReference type="ARBA" id="ARBA00006494"/>
    </source>
</evidence>
<evidence type="ECO:0000313" key="7">
    <source>
        <dbReference type="EMBL" id="OCL14456.1"/>
    </source>
</evidence>
<dbReference type="Pfam" id="PF01323">
    <property type="entry name" value="DSBA"/>
    <property type="match status" value="1"/>
</dbReference>
<evidence type="ECO:0000313" key="8">
    <source>
        <dbReference type="Proteomes" id="UP000250140"/>
    </source>
</evidence>
<sequence length="222" mass="25371">MGGKIDCYLDCASPYSYFAFLYLLKNRAALKSHNVDIEFIPVFLGGINVATGNKPPSTLPAKGRHSTHDTARAGKYFGAPKVKTPSFFPILSLLPQRSMVYIKRHFPEPKFESAFAELWVAMWEQHLDISKPDLLSQALERHFSAQQVKEIIAGANTQEYKQKLLNNTQEAIDKGAFGCPWFWVHNEKGDEEPFFGSDRFHFMWEFLGLPWSDLMLQHNSKI</sequence>
<protein>
    <recommendedName>
        <fullName evidence="4">Glutathione S-transferase kappa</fullName>
        <ecNumber evidence="4">2.5.1.18</ecNumber>
    </recommendedName>
</protein>
<reference evidence="7 8" key="1">
    <citation type="journal article" date="2016" name="Nat. Commun.">
        <title>Ectomycorrhizal ecology is imprinted in the genome of the dominant symbiotic fungus Cenococcum geophilum.</title>
        <authorList>
            <consortium name="DOE Joint Genome Institute"/>
            <person name="Peter M."/>
            <person name="Kohler A."/>
            <person name="Ohm R.A."/>
            <person name="Kuo A."/>
            <person name="Krutzmann J."/>
            <person name="Morin E."/>
            <person name="Arend M."/>
            <person name="Barry K.W."/>
            <person name="Binder M."/>
            <person name="Choi C."/>
            <person name="Clum A."/>
            <person name="Copeland A."/>
            <person name="Grisel N."/>
            <person name="Haridas S."/>
            <person name="Kipfer T."/>
            <person name="LaButti K."/>
            <person name="Lindquist E."/>
            <person name="Lipzen A."/>
            <person name="Maire R."/>
            <person name="Meier B."/>
            <person name="Mihaltcheva S."/>
            <person name="Molinier V."/>
            <person name="Murat C."/>
            <person name="Poggeler S."/>
            <person name="Quandt C.A."/>
            <person name="Sperisen C."/>
            <person name="Tritt A."/>
            <person name="Tisserant E."/>
            <person name="Crous P.W."/>
            <person name="Henrissat B."/>
            <person name="Nehls U."/>
            <person name="Egli S."/>
            <person name="Spatafora J.W."/>
            <person name="Grigoriev I.V."/>
            <person name="Martin F.M."/>
        </authorList>
    </citation>
    <scope>NUCLEOTIDE SEQUENCE [LARGE SCALE GENOMIC DNA]</scope>
    <source>
        <strain evidence="7 8">CBS 207.34</strain>
    </source>
</reference>
<name>A0A8E2FD52_9PEZI</name>
<comment type="catalytic activity">
    <reaction evidence="3 4">
        <text>RX + glutathione = an S-substituted glutathione + a halide anion + H(+)</text>
        <dbReference type="Rhea" id="RHEA:16437"/>
        <dbReference type="ChEBI" id="CHEBI:15378"/>
        <dbReference type="ChEBI" id="CHEBI:16042"/>
        <dbReference type="ChEBI" id="CHEBI:17792"/>
        <dbReference type="ChEBI" id="CHEBI:57925"/>
        <dbReference type="ChEBI" id="CHEBI:90779"/>
        <dbReference type="EC" id="2.5.1.18"/>
    </reaction>
</comment>
<keyword evidence="2 4" id="KW-0808">Transferase</keyword>
<dbReference type="GO" id="GO:0005739">
    <property type="term" value="C:mitochondrion"/>
    <property type="evidence" value="ECO:0007669"/>
    <property type="project" value="TreeGrafter"/>
</dbReference>
<dbReference type="OrthoDB" id="4664297at2759"/>
<proteinExistence type="inferred from homology"/>
<dbReference type="AlphaFoldDB" id="A0A8E2FD52"/>
<organism evidence="7 8">
    <name type="scientific">Glonium stellatum</name>
    <dbReference type="NCBI Taxonomy" id="574774"/>
    <lineage>
        <taxon>Eukaryota</taxon>
        <taxon>Fungi</taxon>
        <taxon>Dikarya</taxon>
        <taxon>Ascomycota</taxon>
        <taxon>Pezizomycotina</taxon>
        <taxon>Dothideomycetes</taxon>
        <taxon>Pleosporomycetidae</taxon>
        <taxon>Gloniales</taxon>
        <taxon>Gloniaceae</taxon>
        <taxon>Glonium</taxon>
    </lineage>
</organism>
<dbReference type="InterPro" id="IPR051924">
    <property type="entry name" value="GST_Kappa/NadH"/>
</dbReference>
<dbReference type="PANTHER" id="PTHR42943">
    <property type="entry name" value="GLUTATHIONE S-TRANSFERASE KAPPA"/>
    <property type="match status" value="1"/>
</dbReference>
<evidence type="ECO:0000256" key="2">
    <source>
        <dbReference type="ARBA" id="ARBA00022679"/>
    </source>
</evidence>
<dbReference type="GO" id="GO:0005777">
    <property type="term" value="C:peroxisome"/>
    <property type="evidence" value="ECO:0007669"/>
    <property type="project" value="TreeGrafter"/>
</dbReference>
<evidence type="ECO:0000256" key="5">
    <source>
        <dbReference type="PIRSR" id="PIRSR006386-1"/>
    </source>
</evidence>
<dbReference type="InterPro" id="IPR001853">
    <property type="entry name" value="DSBA-like_thioredoxin_dom"/>
</dbReference>
<evidence type="ECO:0000259" key="6">
    <source>
        <dbReference type="Pfam" id="PF01323"/>
    </source>
</evidence>
<dbReference type="PANTHER" id="PTHR42943:SF13">
    <property type="entry name" value="GLUTATHIONE S-TRANSFERASE KAPPA-RELATED"/>
    <property type="match status" value="1"/>
</dbReference>
<dbReference type="GO" id="GO:0006749">
    <property type="term" value="P:glutathione metabolic process"/>
    <property type="evidence" value="ECO:0007669"/>
    <property type="project" value="TreeGrafter"/>
</dbReference>
<dbReference type="SUPFAM" id="SSF52833">
    <property type="entry name" value="Thioredoxin-like"/>
    <property type="match status" value="1"/>
</dbReference>
<dbReference type="GO" id="GO:0004364">
    <property type="term" value="F:glutathione transferase activity"/>
    <property type="evidence" value="ECO:0007669"/>
    <property type="project" value="UniProtKB-UniRule"/>
</dbReference>
<dbReference type="Gene3D" id="3.40.30.10">
    <property type="entry name" value="Glutaredoxin"/>
    <property type="match status" value="1"/>
</dbReference>
<dbReference type="InterPro" id="IPR014440">
    <property type="entry name" value="HCCAis_GSTk"/>
</dbReference>
<keyword evidence="8" id="KW-1185">Reference proteome</keyword>
<dbReference type="FunFam" id="3.40.30.10:FF:000096">
    <property type="entry name" value="Glutathione S-transferase kappa"/>
    <property type="match status" value="1"/>
</dbReference>
<feature type="domain" description="DSBA-like thioredoxin" evidence="6">
    <location>
        <begin position="5"/>
        <end position="205"/>
    </location>
</feature>
<dbReference type="EC" id="2.5.1.18" evidence="4"/>